<gene>
    <name evidence="1" type="ORF">DW663_02325</name>
</gene>
<evidence type="ECO:0000313" key="2">
    <source>
        <dbReference type="Proteomes" id="UP000284676"/>
    </source>
</evidence>
<proteinExistence type="predicted"/>
<dbReference type="EMBL" id="QRHL01000002">
    <property type="protein sequence ID" value="RHF74322.1"/>
    <property type="molecule type" value="Genomic_DNA"/>
</dbReference>
<sequence>MSKKVCERKAGYLAFWAGNFKDVEDFYKYIQSFYCIFEGEEDEYNPEYNFLEKDFNKELEKIFSVEKEWKEKFEEMFEEAFNRFEYDFGVTFDEDFQVCGNSEEPTDELEVLFKDWKELIEPVKKFLGKDKFDKKYNCFFGIPSCKYSGIIPKISNEWGELEFLGNVEENTFSNDIAEEYNC</sequence>
<reference evidence="1 2" key="1">
    <citation type="submission" date="2018-08" db="EMBL/GenBank/DDBJ databases">
        <title>A genome reference for cultivated species of the human gut microbiota.</title>
        <authorList>
            <person name="Zou Y."/>
            <person name="Xue W."/>
            <person name="Luo G."/>
        </authorList>
    </citation>
    <scope>NUCLEOTIDE SEQUENCE [LARGE SCALE GENOMIC DNA]</scope>
    <source>
        <strain evidence="1 2">AM25-1</strain>
    </source>
</reference>
<dbReference type="Proteomes" id="UP000284676">
    <property type="component" value="Unassembled WGS sequence"/>
</dbReference>
<evidence type="ECO:0000313" key="1">
    <source>
        <dbReference type="EMBL" id="RHF74322.1"/>
    </source>
</evidence>
<name>A0A414Q109_FUSMR</name>
<protein>
    <submittedName>
        <fullName evidence="1">Uncharacterized protein</fullName>
    </submittedName>
</protein>
<comment type="caution">
    <text evidence="1">The sequence shown here is derived from an EMBL/GenBank/DDBJ whole genome shotgun (WGS) entry which is preliminary data.</text>
</comment>
<dbReference type="AlphaFoldDB" id="A0A414Q109"/>
<dbReference type="RefSeq" id="WP_118234000.1">
    <property type="nucleotide sequence ID" value="NZ_JAQEHD010000001.1"/>
</dbReference>
<organism evidence="1 2">
    <name type="scientific">Fusobacterium mortiferum</name>
    <dbReference type="NCBI Taxonomy" id="850"/>
    <lineage>
        <taxon>Bacteria</taxon>
        <taxon>Fusobacteriati</taxon>
        <taxon>Fusobacteriota</taxon>
        <taxon>Fusobacteriia</taxon>
        <taxon>Fusobacteriales</taxon>
        <taxon>Fusobacteriaceae</taxon>
        <taxon>Fusobacterium</taxon>
    </lineage>
</organism>
<accession>A0A414Q109</accession>